<evidence type="ECO:0008006" key="3">
    <source>
        <dbReference type="Google" id="ProtNLM"/>
    </source>
</evidence>
<dbReference type="NCBIfam" id="TIGR02608">
    <property type="entry name" value="delta_60_rpt"/>
    <property type="match status" value="2"/>
</dbReference>
<reference evidence="2" key="1">
    <citation type="submission" date="2020-01" db="EMBL/GenBank/DDBJ databases">
        <authorList>
            <person name="Meier V. D."/>
            <person name="Meier V D."/>
        </authorList>
    </citation>
    <scope>NUCLEOTIDE SEQUENCE</scope>
    <source>
        <strain evidence="2">HLG_WM_MAG_03</strain>
    </source>
</reference>
<dbReference type="SUPFAM" id="SSF75011">
    <property type="entry name" value="3-carboxy-cis,cis-mucoante lactonizing enzyme"/>
    <property type="match status" value="1"/>
</dbReference>
<proteinExistence type="predicted"/>
<dbReference type="EMBL" id="CACVAR010000159">
    <property type="protein sequence ID" value="CAA6807058.1"/>
    <property type="molecule type" value="Genomic_DNA"/>
</dbReference>
<name>A0A6S6SVM0_9BACT</name>
<protein>
    <recommendedName>
        <fullName evidence="3">Lipoprotein</fullName>
    </recommendedName>
</protein>
<feature type="signal peptide" evidence="1">
    <location>
        <begin position="1"/>
        <end position="21"/>
    </location>
</feature>
<organism evidence="2">
    <name type="scientific">uncultured Sulfurovum sp</name>
    <dbReference type="NCBI Taxonomy" id="269237"/>
    <lineage>
        <taxon>Bacteria</taxon>
        <taxon>Pseudomonadati</taxon>
        <taxon>Campylobacterota</taxon>
        <taxon>Epsilonproteobacteria</taxon>
        <taxon>Campylobacterales</taxon>
        <taxon>Sulfurovaceae</taxon>
        <taxon>Sulfurovum</taxon>
        <taxon>environmental samples</taxon>
    </lineage>
</organism>
<dbReference type="PANTHER" id="PTHR42754:SF1">
    <property type="entry name" value="LIPOPROTEIN"/>
    <property type="match status" value="1"/>
</dbReference>
<dbReference type="AlphaFoldDB" id="A0A6S6SVM0"/>
<dbReference type="InterPro" id="IPR013431">
    <property type="entry name" value="Delta_60_rpt"/>
</dbReference>
<dbReference type="Gene3D" id="2.80.10.50">
    <property type="match status" value="1"/>
</dbReference>
<evidence type="ECO:0000313" key="2">
    <source>
        <dbReference type="EMBL" id="CAA6807058.1"/>
    </source>
</evidence>
<dbReference type="PROSITE" id="PS51257">
    <property type="entry name" value="PROKAR_LIPOPROTEIN"/>
    <property type="match status" value="1"/>
</dbReference>
<feature type="chain" id="PRO_5027591161" description="Lipoprotein" evidence="1">
    <location>
        <begin position="22"/>
        <end position="392"/>
    </location>
</feature>
<gene>
    <name evidence="2" type="ORF">HELGO_WM37951</name>
</gene>
<evidence type="ECO:0000256" key="1">
    <source>
        <dbReference type="SAM" id="SignalP"/>
    </source>
</evidence>
<accession>A0A6S6SVM0</accession>
<dbReference type="PANTHER" id="PTHR42754">
    <property type="entry name" value="ENDOGLUCANASE"/>
    <property type="match status" value="1"/>
</dbReference>
<sequence length="392" mass="43109">MIKTYSKLLLASALFSSCLMADAKTEEPHFYAQWQKVYGGDDDDIANAVLMLENGHTAVLGSCKSFDAERSDICLTRVNSEGNTIWRKLLGGKKADKGVAISRSKDGNLLILGDSKSFKKHDGQDIYVAKVSLDGEIFWENTFGGDRDDFAAGIAGTNDGGALLVGDSESFSKKGYRDIYIVRLDKDGKMLTSKTIGGKLNDEANALTRTADGNFMMAGSREIRSSGDADFFLLKLNQNGEKIWARTLGEKYNDVLHAVAPTPDGGIVATGKTRSYNSAQTDLPIMYFNKDGKLIWFKIYGFGYYDEGNAITMTRDGNYMVAGKTDSMGKGEFDNYILALDRKGQLLWSGMYGEENKDIAHGITRTTDDAVVIVGESDSYSRSKKFFMIKLK</sequence>
<keyword evidence="1" id="KW-0732">Signal</keyword>